<dbReference type="Proteomes" id="UP000032180">
    <property type="component" value="Chromosome 6"/>
</dbReference>
<keyword evidence="11" id="KW-1071">Ligand-gated ion channel</keyword>
<dbReference type="Gene3D" id="3.40.50.2300">
    <property type="match status" value="3"/>
</dbReference>
<dbReference type="EnsemblPlants" id="LPERR06G05330.1">
    <property type="protein sequence ID" value="LPERR06G05330.1"/>
    <property type="gene ID" value="LPERR06G05330"/>
</dbReference>
<evidence type="ECO:0000256" key="7">
    <source>
        <dbReference type="ARBA" id="ARBA00023065"/>
    </source>
</evidence>
<evidence type="ECO:0000256" key="8">
    <source>
        <dbReference type="ARBA" id="ARBA00023136"/>
    </source>
</evidence>
<evidence type="ECO:0000256" key="6">
    <source>
        <dbReference type="ARBA" id="ARBA00022989"/>
    </source>
</evidence>
<evidence type="ECO:0000256" key="15">
    <source>
        <dbReference type="SAM" id="SignalP"/>
    </source>
</evidence>
<keyword evidence="6 14" id="KW-1133">Transmembrane helix</keyword>
<accession>A0A0D9WMS4</accession>
<dbReference type="Gene3D" id="1.10.287.70">
    <property type="match status" value="2"/>
</dbReference>
<evidence type="ECO:0000256" key="9">
    <source>
        <dbReference type="ARBA" id="ARBA00023170"/>
    </source>
</evidence>
<feature type="chain" id="PRO_5002349215" description="Ionotropic glutamate receptor C-terminal domain-containing protein" evidence="15">
    <location>
        <begin position="33"/>
        <end position="1572"/>
    </location>
</feature>
<dbReference type="FunFam" id="3.40.190.10:FF:000217">
    <property type="entry name" value="Glutamate receptor"/>
    <property type="match status" value="1"/>
</dbReference>
<feature type="domain" description="Ionotropic glutamate receptor C-terminal" evidence="16">
    <location>
        <begin position="1136"/>
        <end position="1482"/>
    </location>
</feature>
<evidence type="ECO:0000256" key="13">
    <source>
        <dbReference type="SAM" id="MobiDB-lite"/>
    </source>
</evidence>
<dbReference type="InterPro" id="IPR001320">
    <property type="entry name" value="Iontro_rcpt_C"/>
</dbReference>
<keyword evidence="12" id="KW-0407">Ion channel</keyword>
<feature type="signal peptide" evidence="15">
    <location>
        <begin position="1"/>
        <end position="32"/>
    </location>
</feature>
<dbReference type="eggNOG" id="KOG1052">
    <property type="taxonomic scope" value="Eukaryota"/>
</dbReference>
<feature type="region of interest" description="Disordered" evidence="13">
    <location>
        <begin position="562"/>
        <end position="608"/>
    </location>
</feature>
<feature type="transmembrane region" description="Helical" evidence="14">
    <location>
        <begin position="1292"/>
        <end position="1310"/>
    </location>
</feature>
<keyword evidence="10" id="KW-0325">Glycoprotein</keyword>
<feature type="transmembrane region" description="Helical" evidence="14">
    <location>
        <begin position="1261"/>
        <end position="1280"/>
    </location>
</feature>
<dbReference type="InterPro" id="IPR001828">
    <property type="entry name" value="ANF_lig-bd_rcpt"/>
</dbReference>
<dbReference type="Pfam" id="PF10613">
    <property type="entry name" value="Lig_chan-Glu_bd"/>
    <property type="match status" value="1"/>
</dbReference>
<feature type="transmembrane region" description="Helical" evidence="14">
    <location>
        <begin position="1503"/>
        <end position="1524"/>
    </location>
</feature>
<dbReference type="STRING" id="77586.A0A0D9WMS4"/>
<dbReference type="InterPro" id="IPR044440">
    <property type="entry name" value="GABAb_receptor_plant_PBP1"/>
</dbReference>
<dbReference type="Pfam" id="PF01094">
    <property type="entry name" value="ANF_receptor"/>
    <property type="match status" value="1"/>
</dbReference>
<dbReference type="FunFam" id="1.10.287.70:FF:000163">
    <property type="entry name" value="Glutamate receptor"/>
    <property type="match status" value="1"/>
</dbReference>
<evidence type="ECO:0000256" key="11">
    <source>
        <dbReference type="ARBA" id="ARBA00023286"/>
    </source>
</evidence>
<keyword evidence="9" id="KW-0675">Receptor</keyword>
<evidence type="ECO:0000256" key="1">
    <source>
        <dbReference type="ARBA" id="ARBA00004141"/>
    </source>
</evidence>
<comment type="subcellular location">
    <subcellularLocation>
        <location evidence="1">Membrane</location>
        <topology evidence="1">Multi-pass membrane protein</topology>
    </subcellularLocation>
</comment>
<evidence type="ECO:0000256" key="3">
    <source>
        <dbReference type="ARBA" id="ARBA00022448"/>
    </source>
</evidence>
<evidence type="ECO:0000256" key="5">
    <source>
        <dbReference type="ARBA" id="ARBA00022729"/>
    </source>
</evidence>
<evidence type="ECO:0000256" key="2">
    <source>
        <dbReference type="ARBA" id="ARBA00008685"/>
    </source>
</evidence>
<keyword evidence="8 14" id="KW-0472">Membrane</keyword>
<comment type="similarity">
    <text evidence="2">Belongs to the glutamate-gated ion channel (TC 1.A.10.1) family.</text>
</comment>
<dbReference type="FunFam" id="3.40.50.2300:FF:000188">
    <property type="entry name" value="Glutamate receptor"/>
    <property type="match status" value="1"/>
</dbReference>
<name>A0A0D9WMS4_9ORYZ</name>
<evidence type="ECO:0000313" key="17">
    <source>
        <dbReference type="EnsemblPlants" id="LPERR06G05330.1"/>
    </source>
</evidence>
<feature type="compositionally biased region" description="Basic and acidic residues" evidence="13">
    <location>
        <begin position="590"/>
        <end position="608"/>
    </location>
</feature>
<dbReference type="SUPFAM" id="SSF53850">
    <property type="entry name" value="Periplasmic binding protein-like II"/>
    <property type="match status" value="2"/>
</dbReference>
<feature type="transmembrane region" description="Helical" evidence="14">
    <location>
        <begin position="385"/>
        <end position="405"/>
    </location>
</feature>
<feature type="transmembrane region" description="Helical" evidence="14">
    <location>
        <begin position="355"/>
        <end position="373"/>
    </location>
</feature>
<dbReference type="SMART" id="SM00079">
    <property type="entry name" value="PBPe"/>
    <property type="match status" value="1"/>
</dbReference>
<keyword evidence="7" id="KW-0406">Ion transport</keyword>
<feature type="transmembrane region" description="Helical" evidence="14">
    <location>
        <begin position="1322"/>
        <end position="1340"/>
    </location>
</feature>
<sequence length="1572" mass="174724">MNADCFVPFFRLLAIAASAAFLSLLLLRNAAASSPAPVRVGVVVDLTSDEGRRSLTGISTAVEEFHRRHPGSAARLELRVRDSRGDAAAEAHAAEDLIKNDQVQAIVTARPQTPAEYHSFARLRHRHHRVPILTFPISGASPPPSRPQIAPPAITGILTAILSTSSATSPPHGVHRDNNIGARPRFDRRIGTVTRRRLARRSSPSSAGEVLRIAVPLKNGFQAFVDVKNRDTKAQNITGYCIDVFNAAMSRVPHRRQYEFHAFDGTYDELKFSAAVGDVTITAEREGLVDFTMPYTPSGVSLLVLQENDSKPIEWIFVKPLTRDLWLVTIGFFFYIGFVVWMIERPRNPEYQGTIDRQLTTATFFAFGTLTFSQGQIIRSPLSKIVVVIWCFVVLILVQSYTASLSSMLTAKRLRPSVTSLDQLLLNGDYVGYQNGSFVGSLLKKRGFLPSRLRPYGTPREYADALRNGSMNGGVSAIVDEIPYLTSFLSNPHYQKEFQMVNRFYRTPGFGFWLHVSSDASVKPCKLLCTTCAKEARVHVDDGGSTSSADGESNEVQIVIDKNSTRDQGVQEVGNDRFQGAQLTQESDGDERPHEQNDLHNDPVPEHRVQTGTNTAIGYRISLDSLVSLTCWFVWKERNNRVFNNLHQSAEHIFFSITEEIRVVFSLLIMFAAVAVATNKSVRVGVVLDLTSDVGRKSLASVSMALDDFYAAHDSDDDANANSTARVELIVRDSRGDVVTAADAGYRKICPTDLFSFFFFFELSVIQIWWLGKERSDEAMDLGFIPSRSKFHGHGKHQNQKLVQAIIGPHTSAEAEFIAYLGNHTHTPILSLAETSTPLVPFFLHTAPSDTIQVTPIAATLDVFNWRAAIVLYQNTPYGASILPDLVSATQGYNIRIMDRVALPIGATEDYLNNVLDNLKKMSTKVFIVHMLPDLAAHVLRQANVAGMMSDGYVWIATSSIGSVIDSLSSSMIDNMQGVVTFRPYVRETGHVMKFILRLKGRFWLENPSIYDVHNPSMPAIWAYDTMWALATAVNVVKVSRSTPGTTLLNALLNTTFDGLAGRFRLINGQLELSEYEIVNIIGKSSRTVGFWTPESGLFKNLKTDSEKGLKQIIWPGDLAIAPKGWDLSSNGQLLHIAVPFKHGFPQIVEVSYSPTTNNSVVKGYCIDVFDMLMKNLHYPVSYQYELIGNSFGNYDGILNLVHEKLQKVDAMVGDTTITASRLNKVSFTMPFTEIGLSMVVAVKKETNWSMWIFLRPLSPTLWIASLAFFFFTGFVVWVLEHRINPEFRGTPWQQFGVTFYFAFSTLVFSHKEKLESNLSRFVVIIWVFVVLVLTSSYTASLTSMLTVQQLQPAATNVQDLLRNGNYVGYQKGSPVVYWLEEMGFKKENLRGYASLEEYDGALQRGSENGGVSTVFDEIPYLKAFLSKYCQGYTMVGPTYKLGGFGFAFPIGSLIVHDLWQAFMLPSVQEEMARIDRKWFGDAQTCEGKSSVTDSSSLGFSNFSGLFLISAITSGLALLIHLAIVGYQEGEKLRAAVDGVARASSRRMHVLFRCLRPEPEVDVLHGGDTVSF</sequence>
<evidence type="ECO:0000256" key="10">
    <source>
        <dbReference type="ARBA" id="ARBA00023180"/>
    </source>
</evidence>
<dbReference type="SUPFAM" id="SSF53822">
    <property type="entry name" value="Periplasmic binding protein-like I"/>
    <property type="match status" value="2"/>
</dbReference>
<feature type="transmembrane region" description="Helical" evidence="14">
    <location>
        <begin position="325"/>
        <end position="343"/>
    </location>
</feature>
<dbReference type="Gene3D" id="3.40.190.10">
    <property type="entry name" value="Periplasmic binding protein-like II"/>
    <property type="match status" value="2"/>
</dbReference>
<evidence type="ECO:0000256" key="4">
    <source>
        <dbReference type="ARBA" id="ARBA00022692"/>
    </source>
</evidence>
<organism evidence="17 18">
    <name type="scientific">Leersia perrieri</name>
    <dbReference type="NCBI Taxonomy" id="77586"/>
    <lineage>
        <taxon>Eukaryota</taxon>
        <taxon>Viridiplantae</taxon>
        <taxon>Streptophyta</taxon>
        <taxon>Embryophyta</taxon>
        <taxon>Tracheophyta</taxon>
        <taxon>Spermatophyta</taxon>
        <taxon>Magnoliopsida</taxon>
        <taxon>Liliopsida</taxon>
        <taxon>Poales</taxon>
        <taxon>Poaceae</taxon>
        <taxon>BOP clade</taxon>
        <taxon>Oryzoideae</taxon>
        <taxon>Oryzeae</taxon>
        <taxon>Oryzinae</taxon>
        <taxon>Leersia</taxon>
    </lineage>
</organism>
<protein>
    <recommendedName>
        <fullName evidence="16">Ionotropic glutamate receptor C-terminal domain-containing protein</fullName>
    </recommendedName>
</protein>
<dbReference type="CDD" id="cd19990">
    <property type="entry name" value="PBP1_GABAb_receptor_plant"/>
    <property type="match status" value="1"/>
</dbReference>
<evidence type="ECO:0000256" key="12">
    <source>
        <dbReference type="ARBA" id="ARBA00023303"/>
    </source>
</evidence>
<dbReference type="CDD" id="cd13686">
    <property type="entry name" value="GluR_Plant"/>
    <property type="match status" value="1"/>
</dbReference>
<dbReference type="InterPro" id="IPR019594">
    <property type="entry name" value="Glu/Gly-bd"/>
</dbReference>
<reference evidence="17" key="3">
    <citation type="submission" date="2015-04" db="UniProtKB">
        <authorList>
            <consortium name="EnsemblPlants"/>
        </authorList>
    </citation>
    <scope>IDENTIFICATION</scope>
</reference>
<keyword evidence="18" id="KW-1185">Reference proteome</keyword>
<dbReference type="InterPro" id="IPR028082">
    <property type="entry name" value="Peripla_BP_I"/>
</dbReference>
<dbReference type="GO" id="GO:0015276">
    <property type="term" value="F:ligand-gated monoatomic ion channel activity"/>
    <property type="evidence" value="ECO:0007669"/>
    <property type="project" value="InterPro"/>
</dbReference>
<keyword evidence="5 15" id="KW-0732">Signal</keyword>
<reference evidence="17 18" key="1">
    <citation type="submission" date="2012-08" db="EMBL/GenBank/DDBJ databases">
        <title>Oryza genome evolution.</title>
        <authorList>
            <person name="Wing R.A."/>
        </authorList>
    </citation>
    <scope>NUCLEOTIDE SEQUENCE</scope>
</reference>
<dbReference type="HOGENOM" id="CLU_002232_0_0_1"/>
<proteinExistence type="inferred from homology"/>
<evidence type="ECO:0000256" key="14">
    <source>
        <dbReference type="SAM" id="Phobius"/>
    </source>
</evidence>
<dbReference type="FunFam" id="1.10.287.70:FF:000037">
    <property type="entry name" value="Glutamate receptor"/>
    <property type="match status" value="1"/>
</dbReference>
<dbReference type="PANTHER" id="PTHR18966">
    <property type="entry name" value="IONOTROPIC GLUTAMATE RECEPTOR"/>
    <property type="match status" value="1"/>
</dbReference>
<dbReference type="Pfam" id="PF00060">
    <property type="entry name" value="Lig_chan"/>
    <property type="match status" value="2"/>
</dbReference>
<evidence type="ECO:0000259" key="16">
    <source>
        <dbReference type="SMART" id="SM00079"/>
    </source>
</evidence>
<dbReference type="Gramene" id="LPERR06G05330.1">
    <property type="protein sequence ID" value="LPERR06G05330.1"/>
    <property type="gene ID" value="LPERR06G05330"/>
</dbReference>
<reference evidence="18" key="2">
    <citation type="submission" date="2013-12" db="EMBL/GenBank/DDBJ databases">
        <authorList>
            <person name="Yu Y."/>
            <person name="Lee S."/>
            <person name="de Baynast K."/>
            <person name="Wissotski M."/>
            <person name="Liu L."/>
            <person name="Talag J."/>
            <person name="Goicoechea J."/>
            <person name="Angelova A."/>
            <person name="Jetty R."/>
            <person name="Kudrna D."/>
            <person name="Golser W."/>
            <person name="Rivera L."/>
            <person name="Zhang J."/>
            <person name="Wing R."/>
        </authorList>
    </citation>
    <scope>NUCLEOTIDE SEQUENCE</scope>
</reference>
<dbReference type="GO" id="GO:0016020">
    <property type="term" value="C:membrane"/>
    <property type="evidence" value="ECO:0007669"/>
    <property type="project" value="UniProtKB-SubCell"/>
</dbReference>
<dbReference type="InterPro" id="IPR015683">
    <property type="entry name" value="Ionotropic_Glu_rcpt"/>
</dbReference>
<keyword evidence="3" id="KW-0813">Transport</keyword>
<keyword evidence="4 14" id="KW-0812">Transmembrane</keyword>
<evidence type="ECO:0000313" key="18">
    <source>
        <dbReference type="Proteomes" id="UP000032180"/>
    </source>
</evidence>